<dbReference type="OrthoDB" id="406096at2759"/>
<dbReference type="InterPro" id="IPR016186">
    <property type="entry name" value="C-type_lectin-like/link_sf"/>
</dbReference>
<feature type="domain" description="Sushi" evidence="12">
    <location>
        <begin position="477"/>
        <end position="534"/>
    </location>
</feature>
<dbReference type="Proteomes" id="UP000285301">
    <property type="component" value="Unassembled WGS sequence"/>
</dbReference>
<dbReference type="InterPro" id="IPR008979">
    <property type="entry name" value="Galactose-bd-like_sf"/>
</dbReference>
<keyword evidence="10" id="KW-0812">Transmembrane</keyword>
<feature type="disulfide bond" evidence="8">
    <location>
        <begin position="766"/>
        <end position="793"/>
    </location>
</feature>
<feature type="disulfide bond" evidence="8">
    <location>
        <begin position="581"/>
        <end position="608"/>
    </location>
</feature>
<keyword evidence="6 8" id="KW-1015">Disulfide bond</keyword>
<dbReference type="SMART" id="SM00034">
    <property type="entry name" value="CLECT"/>
    <property type="match status" value="1"/>
</dbReference>
<evidence type="ECO:0000256" key="4">
    <source>
        <dbReference type="ARBA" id="ARBA00022737"/>
    </source>
</evidence>
<dbReference type="CDD" id="cd00033">
    <property type="entry name" value="CCP"/>
    <property type="match status" value="11"/>
</dbReference>
<gene>
    <name evidence="13" type="ORF">B4U79_00540</name>
    <name evidence="14" type="ORF">B4U79_03304</name>
    <name evidence="16" type="ORF">B4U79_06162</name>
    <name evidence="15" type="ORF">B4U79_11624</name>
</gene>
<dbReference type="SMART" id="SM00032">
    <property type="entry name" value="CCP"/>
    <property type="match status" value="11"/>
</dbReference>
<feature type="disulfide bond" evidence="8">
    <location>
        <begin position="386"/>
        <end position="413"/>
    </location>
</feature>
<dbReference type="EMBL" id="NCKU01000829">
    <property type="protein sequence ID" value="RWS13982.1"/>
    <property type="molecule type" value="Genomic_DNA"/>
</dbReference>
<feature type="domain" description="Sushi" evidence="12">
    <location>
        <begin position="730"/>
        <end position="795"/>
    </location>
</feature>
<dbReference type="SUPFAM" id="SSF57535">
    <property type="entry name" value="Complement control module/SCR domain"/>
    <property type="match status" value="11"/>
</dbReference>
<comment type="caution">
    <text evidence="16">The sequence shown here is derived from an EMBL/GenBank/DDBJ whole genome shotgun (WGS) entry which is preliminary data.</text>
</comment>
<dbReference type="InterPro" id="IPR006585">
    <property type="entry name" value="FTP1"/>
</dbReference>
<dbReference type="Pfam" id="PF00084">
    <property type="entry name" value="Sushi"/>
    <property type="match status" value="11"/>
</dbReference>
<feature type="domain" description="Sushi" evidence="12">
    <location>
        <begin position="611"/>
        <end position="669"/>
    </location>
</feature>
<evidence type="ECO:0000256" key="9">
    <source>
        <dbReference type="SAM" id="MobiDB-lite"/>
    </source>
</evidence>
<sequence>CKPCPHPAVPLYAQITLSDETHLQPGSTVTYKCDDGYELFGTSIRTCGYDGKWTGDLPYCAVNVAYGKPTNQSSTVRGGDSRNANDGDVSTIHENKYCTETKSENSPWWQVDLLQAYEIRVIRIITRGCCGHQPLHDLEIRVGNSSFVQGNRLCAWYPGTLDDGVTKDLQCAHSITGRYVYIQMVGVQASLSLCEVFVFTTKEFSADRCGTQMEHQQLISFNQTCYEFQTQQGGSFADAQNYCKARGGLVVNSVADVTHNFLYFELERLKTKLKSRLVWLGARREVNLNQPSFHRSRSNVWKWVNGHSVTKFLWADDQPNNYNGQQNCIVLDGGRKWLWNDVTCDLDYLPWICQYTPSNCGSPDKSLNSTIVEKDYRVGREITYKCPVGHKIVGNEVRKCQSDGFWSGNSPTCVYVNCGPLSDIEHGRVVYVNHSRTTFNATARYICDKEYSIVGNETRICLGNGSWSDKEPKCLYSWCPELPFIPNGYLNITNRTINGIATYTCHSGHKLVGNSTRQCHLGGRWKGEEPICKCNCYGMLIQISNFFKLDIDCGMPLDVRHGRYNLLNRTTTYQSIVKYQCDQNYTLIGNETRNCTEYASWAGVEPTCKLIDCGNPEVPHGAELIGDKYTIGAEVIMKCKPGFKMISGSSKRRCNSESKWEGEVPVCRYIDCGRVPVILKGEVKYVNSTTHLHSLLNYSCSVGYKVVGSKQRECGEDGKWTGSSPKCEEIRCVPPEKPKNSSVVYSGNDRSTSDSFKVGSTVQYRCASGHIVKGNSLRTCESDGTWSDSPPSCVYVDCGFPLVIPHGRWLLTSNTTHYGSTVEYECSPNYKINGPARRLCLENGTWGGVPPACEVVNCGKPPTRDDKTMVEAKVFAVGERASYSCVHGYELVGDEQRICQNNGEWSNDTPYCRIVDCGKPPVLPNGRGYLLNGTTTYESAIEYHCMPEFKMIGDPFRRCTATGLWSGSLPRCLEISLMAEPDNNIDNRIDGMTGTLQMESSKAIGIGIAVGIGALLILIIIITIVCLKTNSKKPQPVKNTENVEVNRPPDKDTATVMSYSRLSLESEAHNGGPIRHHPNGLVTFSSPLSHQHNPQPLYANTNGVNIQTNNGYRNPSGTGNIVAIRSNGASHSTTPRFMVASGMSKAASKNSITSTLEV</sequence>
<feature type="domain" description="Sushi" evidence="12">
    <location>
        <begin position="856"/>
        <end position="914"/>
    </location>
</feature>
<feature type="domain" description="C-type lectin" evidence="11">
    <location>
        <begin position="221"/>
        <end position="345"/>
    </location>
</feature>
<feature type="disulfide bond" evidence="8">
    <location>
        <begin position="447"/>
        <end position="474"/>
    </location>
</feature>
<keyword evidence="17" id="KW-1185">Reference proteome</keyword>
<dbReference type="PROSITE" id="PS00615">
    <property type="entry name" value="C_TYPE_LECTIN_1"/>
    <property type="match status" value="1"/>
</dbReference>
<dbReference type="CDD" id="cd00037">
    <property type="entry name" value="CLECT"/>
    <property type="match status" value="1"/>
</dbReference>
<evidence type="ECO:0000313" key="15">
    <source>
        <dbReference type="EMBL" id="RWS13982.1"/>
    </source>
</evidence>
<feature type="disulfide bond" evidence="8">
    <location>
        <begin position="505"/>
        <end position="532"/>
    </location>
</feature>
<feature type="domain" description="Sushi" evidence="12">
    <location>
        <begin position="416"/>
        <end position="476"/>
    </location>
</feature>
<evidence type="ECO:0000256" key="7">
    <source>
        <dbReference type="ARBA" id="ARBA00023180"/>
    </source>
</evidence>
<dbReference type="InterPro" id="IPR000436">
    <property type="entry name" value="Sushi_SCR_CCP_dom"/>
</dbReference>
<dbReference type="InterPro" id="IPR018378">
    <property type="entry name" value="C-type_lectin_CS"/>
</dbReference>
<dbReference type="AlphaFoldDB" id="A0A3S3P7S0"/>
<feature type="domain" description="Sushi" evidence="12">
    <location>
        <begin position="551"/>
        <end position="610"/>
    </location>
</feature>
<keyword evidence="10" id="KW-1133">Transmembrane helix</keyword>
<feature type="domain" description="Sushi" evidence="12">
    <location>
        <begin position="915"/>
        <end position="974"/>
    </location>
</feature>
<dbReference type="Pfam" id="PF22633">
    <property type="entry name" value="F5_F8_type_C_2"/>
    <property type="match status" value="1"/>
</dbReference>
<protein>
    <submittedName>
        <fullName evidence="16">CUB and sushi domain-containing protein 3-like protein</fullName>
    </submittedName>
</protein>
<proteinExistence type="predicted"/>
<dbReference type="SUPFAM" id="SSF56436">
    <property type="entry name" value="C-type lectin-like"/>
    <property type="match status" value="1"/>
</dbReference>
<reference evidence="16 17" key="1">
    <citation type="journal article" date="2018" name="Gigascience">
        <title>Genomes of trombidid mites reveal novel predicted allergens and laterally-transferred genes associated with secondary metabolism.</title>
        <authorList>
            <person name="Dong X."/>
            <person name="Chaisiri K."/>
            <person name="Xia D."/>
            <person name="Armstrong S.D."/>
            <person name="Fang Y."/>
            <person name="Donnelly M.J."/>
            <person name="Kadowaki T."/>
            <person name="McGarry J.W."/>
            <person name="Darby A.C."/>
            <person name="Makepeace B.L."/>
        </authorList>
    </citation>
    <scope>NUCLEOTIDE SEQUENCE [LARGE SCALE GENOMIC DNA]</scope>
    <source>
        <strain evidence="16">UoL-WK</strain>
    </source>
</reference>
<feature type="disulfide bond" evidence="8">
    <location>
        <begin position="885"/>
        <end position="912"/>
    </location>
</feature>
<evidence type="ECO:0000259" key="12">
    <source>
        <dbReference type="PROSITE" id="PS50923"/>
    </source>
</evidence>
<dbReference type="PROSITE" id="PS50041">
    <property type="entry name" value="C_TYPE_LECTIN_2"/>
    <property type="match status" value="1"/>
</dbReference>
<evidence type="ECO:0000256" key="1">
    <source>
        <dbReference type="ARBA" id="ARBA00022659"/>
    </source>
</evidence>
<feature type="disulfide bond" evidence="8">
    <location>
        <begin position="33"/>
        <end position="60"/>
    </location>
</feature>
<dbReference type="InterPro" id="IPR001304">
    <property type="entry name" value="C-type_lectin-like"/>
</dbReference>
<dbReference type="SUPFAM" id="SSF49785">
    <property type="entry name" value="Galactose-binding domain-like"/>
    <property type="match status" value="1"/>
</dbReference>
<keyword evidence="5" id="KW-0106">Calcium</keyword>
<dbReference type="Pfam" id="PF00059">
    <property type="entry name" value="Lectin_C"/>
    <property type="match status" value="1"/>
</dbReference>
<keyword evidence="1 8" id="KW-0768">Sushi</keyword>
<evidence type="ECO:0000313" key="13">
    <source>
        <dbReference type="EMBL" id="RWS13449.1"/>
    </source>
</evidence>
<evidence type="ECO:0000313" key="14">
    <source>
        <dbReference type="EMBL" id="RWS13468.1"/>
    </source>
</evidence>
<feature type="domain" description="Sushi" evidence="12">
    <location>
        <begin position="358"/>
        <end position="415"/>
    </location>
</feature>
<keyword evidence="4" id="KW-0677">Repeat</keyword>
<keyword evidence="3" id="KW-0732">Signal</keyword>
<dbReference type="GO" id="GO:0046872">
    <property type="term" value="F:metal ion binding"/>
    <property type="evidence" value="ECO:0007669"/>
    <property type="project" value="UniProtKB-KW"/>
</dbReference>
<name>A0A3S3P7S0_9ACAR</name>
<comment type="caution">
    <text evidence="8">Lacks conserved residue(s) required for the propagation of feature annotation.</text>
</comment>
<evidence type="ECO:0000256" key="8">
    <source>
        <dbReference type="PROSITE-ProRule" id="PRU00302"/>
    </source>
</evidence>
<accession>A0A3S3P7S0</accession>
<feature type="compositionally biased region" description="Polar residues" evidence="9">
    <location>
        <begin position="1033"/>
        <end position="1043"/>
    </location>
</feature>
<feature type="disulfide bond" evidence="8">
    <location>
        <begin position="4"/>
        <end position="47"/>
    </location>
</feature>
<organism evidence="16 17">
    <name type="scientific">Dinothrombium tinctorium</name>
    <dbReference type="NCBI Taxonomy" id="1965070"/>
    <lineage>
        <taxon>Eukaryota</taxon>
        <taxon>Metazoa</taxon>
        <taxon>Ecdysozoa</taxon>
        <taxon>Arthropoda</taxon>
        <taxon>Chelicerata</taxon>
        <taxon>Arachnida</taxon>
        <taxon>Acari</taxon>
        <taxon>Acariformes</taxon>
        <taxon>Trombidiformes</taxon>
        <taxon>Prostigmata</taxon>
        <taxon>Anystina</taxon>
        <taxon>Parasitengona</taxon>
        <taxon>Trombidioidea</taxon>
        <taxon>Trombidiidae</taxon>
        <taxon>Dinothrombium</taxon>
    </lineage>
</organism>
<feature type="non-terminal residue" evidence="16">
    <location>
        <position position="1"/>
    </location>
</feature>
<evidence type="ECO:0000256" key="5">
    <source>
        <dbReference type="ARBA" id="ARBA00022837"/>
    </source>
</evidence>
<feature type="disulfide bond" evidence="8">
    <location>
        <begin position="945"/>
        <end position="972"/>
    </location>
</feature>
<dbReference type="EMBL" id="NCKU01000828">
    <property type="protein sequence ID" value="RWS13988.1"/>
    <property type="molecule type" value="Genomic_DNA"/>
</dbReference>
<dbReference type="Gene3D" id="2.10.70.10">
    <property type="entry name" value="Complement Module, domain 1"/>
    <property type="match status" value="11"/>
</dbReference>
<dbReference type="InterPro" id="IPR016187">
    <property type="entry name" value="CTDL_fold"/>
</dbReference>
<dbReference type="InterPro" id="IPR035976">
    <property type="entry name" value="Sushi/SCR/CCP_sf"/>
</dbReference>
<keyword evidence="7" id="KW-0325">Glycoprotein</keyword>
<feature type="disulfide bond" evidence="8">
    <location>
        <begin position="418"/>
        <end position="461"/>
    </location>
</feature>
<evidence type="ECO:0000259" key="11">
    <source>
        <dbReference type="PROSITE" id="PS50041"/>
    </source>
</evidence>
<dbReference type="STRING" id="1965070.A0A3S3P7S0"/>
<evidence type="ECO:0000313" key="17">
    <source>
        <dbReference type="Proteomes" id="UP000285301"/>
    </source>
</evidence>
<feature type="transmembrane region" description="Helical" evidence="10">
    <location>
        <begin position="1003"/>
        <end position="1027"/>
    </location>
</feature>
<feature type="disulfide bond" evidence="8">
    <location>
        <begin position="700"/>
        <end position="727"/>
    </location>
</feature>
<dbReference type="PANTHER" id="PTHR46393">
    <property type="entry name" value="SUSHI DOMAIN-CONTAINING PROTEIN"/>
    <property type="match status" value="1"/>
</dbReference>
<feature type="disulfide bond" evidence="8">
    <location>
        <begin position="826"/>
        <end position="853"/>
    </location>
</feature>
<dbReference type="EMBL" id="NCKU01000982">
    <property type="protein sequence ID" value="RWS13468.1"/>
    <property type="molecule type" value="Genomic_DNA"/>
</dbReference>
<dbReference type="FunFam" id="2.60.120.260:FF:000105">
    <property type="entry name" value="Sushi, von Willebrand factor type A, EGF and pentraxin domain-containing protein 1"/>
    <property type="match status" value="1"/>
</dbReference>
<feature type="region of interest" description="Disordered" evidence="9">
    <location>
        <begin position="1033"/>
        <end position="1052"/>
    </location>
</feature>
<dbReference type="Gene3D" id="3.10.100.10">
    <property type="entry name" value="Mannose-Binding Protein A, subunit A"/>
    <property type="match status" value="1"/>
</dbReference>
<dbReference type="PROSITE" id="PS50923">
    <property type="entry name" value="SUSHI"/>
    <property type="match status" value="11"/>
</dbReference>
<dbReference type="EMBL" id="NCKU01000989">
    <property type="protein sequence ID" value="RWS13449.1"/>
    <property type="molecule type" value="Genomic_DNA"/>
</dbReference>
<reference evidence="16" key="2">
    <citation type="submission" date="2018-11" db="EMBL/GenBank/DDBJ databases">
        <title>Trombidioid mite genomics.</title>
        <authorList>
            <person name="Dong X."/>
        </authorList>
    </citation>
    <scope>NUCLEOTIDE SEQUENCE</scope>
    <source>
        <strain evidence="16">UoL-WK</strain>
    </source>
</reference>
<evidence type="ECO:0000256" key="3">
    <source>
        <dbReference type="ARBA" id="ARBA00022729"/>
    </source>
</evidence>
<evidence type="ECO:0000313" key="16">
    <source>
        <dbReference type="EMBL" id="RWS13988.1"/>
    </source>
</evidence>
<feature type="domain" description="Sushi" evidence="12">
    <location>
        <begin position="2"/>
        <end position="62"/>
    </location>
</feature>
<keyword evidence="2" id="KW-0479">Metal-binding</keyword>
<keyword evidence="10" id="KW-0472">Membrane</keyword>
<dbReference type="Gene3D" id="2.60.120.260">
    <property type="entry name" value="Galactose-binding domain-like"/>
    <property type="match status" value="1"/>
</dbReference>
<dbReference type="PANTHER" id="PTHR46393:SF7">
    <property type="entry name" value="COMPLEMENT C2"/>
    <property type="match status" value="1"/>
</dbReference>
<evidence type="ECO:0000256" key="10">
    <source>
        <dbReference type="SAM" id="Phobius"/>
    </source>
</evidence>
<evidence type="ECO:0000256" key="2">
    <source>
        <dbReference type="ARBA" id="ARBA00022723"/>
    </source>
</evidence>
<feature type="domain" description="Sushi" evidence="12">
    <location>
        <begin position="670"/>
        <end position="729"/>
    </location>
</feature>
<dbReference type="SMART" id="SM00607">
    <property type="entry name" value="FTP"/>
    <property type="match status" value="1"/>
</dbReference>
<evidence type="ECO:0000256" key="6">
    <source>
        <dbReference type="ARBA" id="ARBA00023157"/>
    </source>
</evidence>
<feature type="domain" description="Sushi" evidence="12">
    <location>
        <begin position="796"/>
        <end position="855"/>
    </location>
</feature>